<dbReference type="EMBL" id="CP033972">
    <property type="protein sequence ID" value="AZG43450.1"/>
    <property type="molecule type" value="Genomic_DNA"/>
</dbReference>
<dbReference type="KEGG" id="gom:D7316_00014"/>
<gene>
    <name evidence="1" type="ORF">D7316_00014</name>
</gene>
<dbReference type="RefSeq" id="WP_124706493.1">
    <property type="nucleotide sequence ID" value="NZ_CP033972.1"/>
</dbReference>
<protein>
    <submittedName>
        <fullName evidence="1">Uncharacterized protein</fullName>
    </submittedName>
</protein>
<evidence type="ECO:0000313" key="1">
    <source>
        <dbReference type="EMBL" id="AZG43450.1"/>
    </source>
</evidence>
<accession>A0A3G8JGS1</accession>
<proteinExistence type="predicted"/>
<dbReference type="Proteomes" id="UP000271469">
    <property type="component" value="Chromosome"/>
</dbReference>
<reference evidence="1 2" key="1">
    <citation type="submission" date="2018-11" db="EMBL/GenBank/DDBJ databases">
        <title>Gordonia insulae sp. nov., isolated from an island soil.</title>
        <authorList>
            <person name="Kim Y.S."/>
            <person name="Kim S.B."/>
        </authorList>
    </citation>
    <scope>NUCLEOTIDE SEQUENCE [LARGE SCALE GENOMIC DNA]</scope>
    <source>
        <strain evidence="1 2">MMS17-SY073</strain>
    </source>
</reference>
<name>A0A3G8JGS1_9ACTN</name>
<evidence type="ECO:0000313" key="2">
    <source>
        <dbReference type="Proteomes" id="UP000271469"/>
    </source>
</evidence>
<keyword evidence="2" id="KW-1185">Reference proteome</keyword>
<sequence length="62" mass="6622">MAAAKVRTPVEKYNGTVAGVEFVDGVGETDDPNALAYFDRHGYTVETPKRAAARKPAAKPSE</sequence>
<dbReference type="OrthoDB" id="4424015at2"/>
<organism evidence="1 2">
    <name type="scientific">Gordonia insulae</name>
    <dbReference type="NCBI Taxonomy" id="2420509"/>
    <lineage>
        <taxon>Bacteria</taxon>
        <taxon>Bacillati</taxon>
        <taxon>Actinomycetota</taxon>
        <taxon>Actinomycetes</taxon>
        <taxon>Mycobacteriales</taxon>
        <taxon>Gordoniaceae</taxon>
        <taxon>Gordonia</taxon>
    </lineage>
</organism>
<dbReference type="AlphaFoldDB" id="A0A3G8JGS1"/>